<reference evidence="2" key="1">
    <citation type="journal article" date="2019" name="Sci. Rep.">
        <title>Draft genome of Tanacetum cinerariifolium, the natural source of mosquito coil.</title>
        <authorList>
            <person name="Yamashiro T."/>
            <person name="Shiraishi A."/>
            <person name="Satake H."/>
            <person name="Nakayama K."/>
        </authorList>
    </citation>
    <scope>NUCLEOTIDE SEQUENCE</scope>
</reference>
<dbReference type="EMBL" id="BKCJ010050826">
    <property type="protein sequence ID" value="GEW25028.1"/>
    <property type="molecule type" value="Genomic_DNA"/>
</dbReference>
<gene>
    <name evidence="2" type="ORF">Tci_197004</name>
</gene>
<name>A0A699GSI0_TANCI</name>
<protein>
    <submittedName>
        <fullName evidence="2">Putative Gag-Pol polyprotein</fullName>
    </submittedName>
</protein>
<organism evidence="2">
    <name type="scientific">Tanacetum cinerariifolium</name>
    <name type="common">Dalmatian daisy</name>
    <name type="synonym">Chrysanthemum cinerariifolium</name>
    <dbReference type="NCBI Taxonomy" id="118510"/>
    <lineage>
        <taxon>Eukaryota</taxon>
        <taxon>Viridiplantae</taxon>
        <taxon>Streptophyta</taxon>
        <taxon>Embryophyta</taxon>
        <taxon>Tracheophyta</taxon>
        <taxon>Spermatophyta</taxon>
        <taxon>Magnoliopsida</taxon>
        <taxon>eudicotyledons</taxon>
        <taxon>Gunneridae</taxon>
        <taxon>Pentapetalae</taxon>
        <taxon>asterids</taxon>
        <taxon>campanulids</taxon>
        <taxon>Asterales</taxon>
        <taxon>Asteraceae</taxon>
        <taxon>Asteroideae</taxon>
        <taxon>Anthemideae</taxon>
        <taxon>Anthemidinae</taxon>
        <taxon>Tanacetum</taxon>
    </lineage>
</organism>
<dbReference type="InterPro" id="IPR013103">
    <property type="entry name" value="RVT_2"/>
</dbReference>
<comment type="caution">
    <text evidence="2">The sequence shown here is derived from an EMBL/GenBank/DDBJ whole genome shotgun (WGS) entry which is preliminary data.</text>
</comment>
<dbReference type="Pfam" id="PF07727">
    <property type="entry name" value="RVT_2"/>
    <property type="match status" value="1"/>
</dbReference>
<evidence type="ECO:0000313" key="2">
    <source>
        <dbReference type="EMBL" id="GEW25028.1"/>
    </source>
</evidence>
<sequence length="731" mass="83704">FLNGPLKEEVYVAEPDGFVDPDHPEKVYQLRKALYELKQAPRAWYDELSEFLISKGFTKGTIDPTLFTIRYEEDILVKKDPLVIPRGLAWSKIDNFEKGDYDALFAKWSNPILYMAPTSTELLQPWLIRSMDYFRTLLVDGQPNGPITASPEGMEPIICAAFVHEPQFEQQPKEVVESVPLFTSEELVAEYHSITTSVQLIENVGDGDPSIVLKELTAFKQMMNAIERFIKSRNDNLLEDSVAKQSVKKEIESSDEKFKNNFNLVTCESITNQIVQHPVESPKGKRTKSLILDVFHGELSVVETSKNEALSEEFDPKEYDKNVDDSGVGKASESEIINVLTGQVSCDKYVGGFYECEYLKLYYTDSKEYPSSSMTQLLQAAVLEQIPPKCLPEYAEFDFDNPENYSLSDMVKTEEEEIHSDGLETVDDPFVQTPNKQNSKEMSMYVNEVNVVNEHQPPSYEIEQLIRKRFVGKALVEPYIVQPPTTAPSTFLKVDKKRLKRKASLYYKCGLEVYEVKDEDDVQFFVNEVYRKSKIVQKLWVKKVKEHKQVKVIVPPVNDFDLNVSLFPNDYNDQTVNLPKWQVNTFTHIPIPQPPPQPYIVKLHVEYHGISVGDDFANKSECMYTIGVKSLRESFQYAVIKSCSNRMDGNNQIIPLAIIVSQGEIGESWTWFLSKLKEQIGFEKWSRAYSPRSHDNYMTSNSVESIDSLNRIVHSVCITILVEYCCNTFPE</sequence>
<dbReference type="AlphaFoldDB" id="A0A699GSI0"/>
<feature type="non-terminal residue" evidence="2">
    <location>
        <position position="1"/>
    </location>
</feature>
<proteinExistence type="predicted"/>
<evidence type="ECO:0000259" key="1">
    <source>
        <dbReference type="Pfam" id="PF07727"/>
    </source>
</evidence>
<feature type="domain" description="Reverse transcriptase Ty1/copia-type" evidence="1">
    <location>
        <begin position="1"/>
        <end position="76"/>
    </location>
</feature>
<accession>A0A699GSI0</accession>